<name>A0A914D9E6_9BILA</name>
<organism evidence="3 4">
    <name type="scientific">Acrobeloides nanus</name>
    <dbReference type="NCBI Taxonomy" id="290746"/>
    <lineage>
        <taxon>Eukaryota</taxon>
        <taxon>Metazoa</taxon>
        <taxon>Ecdysozoa</taxon>
        <taxon>Nematoda</taxon>
        <taxon>Chromadorea</taxon>
        <taxon>Rhabditida</taxon>
        <taxon>Tylenchina</taxon>
        <taxon>Cephalobomorpha</taxon>
        <taxon>Cephaloboidea</taxon>
        <taxon>Cephalobidae</taxon>
        <taxon>Acrobeloides</taxon>
    </lineage>
</organism>
<evidence type="ECO:0000259" key="2">
    <source>
        <dbReference type="Pfam" id="PF07245"/>
    </source>
</evidence>
<sequence>MGVIRRLLPTHVEEDVKASKQRSTRQGRYSYSPTRNITSILIGFMAVLLFLMTPAALGCRYTFSYMATENSCVKDGETEKCTYENTTLLEMIGHGETCLLFKTTEKAPAATATFEVLEMAYECNPPIVSHYTKSFTAHTEFIKRCPSKGSCVEQGCANQKRDVPVPELDGANAKFPGKYECHS</sequence>
<keyword evidence="3" id="KW-1185">Reference proteome</keyword>
<keyword evidence="1" id="KW-1133">Transmembrane helix</keyword>
<dbReference type="InterPro" id="IPR009878">
    <property type="entry name" value="Phlebovirus_G2_fusion"/>
</dbReference>
<protein>
    <submittedName>
        <fullName evidence="4">Phlebovirus glycoprotein G2 fusion domain-containing protein</fullName>
    </submittedName>
</protein>
<dbReference type="Gene3D" id="2.60.98.50">
    <property type="match status" value="1"/>
</dbReference>
<accession>A0A914D9E6</accession>
<dbReference type="Pfam" id="PF07245">
    <property type="entry name" value="Phlebovirus_G2"/>
    <property type="match status" value="1"/>
</dbReference>
<dbReference type="AlphaFoldDB" id="A0A914D9E6"/>
<keyword evidence="1" id="KW-0472">Membrane</keyword>
<evidence type="ECO:0000313" key="3">
    <source>
        <dbReference type="Proteomes" id="UP000887540"/>
    </source>
</evidence>
<evidence type="ECO:0000313" key="4">
    <source>
        <dbReference type="WBParaSite" id="ACRNAN_scaffold20113.g9768.t1"/>
    </source>
</evidence>
<feature type="transmembrane region" description="Helical" evidence="1">
    <location>
        <begin position="37"/>
        <end position="57"/>
    </location>
</feature>
<keyword evidence="1" id="KW-0812">Transmembrane</keyword>
<reference evidence="4" key="1">
    <citation type="submission" date="2022-11" db="UniProtKB">
        <authorList>
            <consortium name="WormBaseParasite"/>
        </authorList>
    </citation>
    <scope>IDENTIFICATION</scope>
</reference>
<feature type="domain" description="Phlebovirus glycoprotein G2 fusion" evidence="2">
    <location>
        <begin position="59"/>
        <end position="182"/>
    </location>
</feature>
<dbReference type="Proteomes" id="UP000887540">
    <property type="component" value="Unplaced"/>
</dbReference>
<proteinExistence type="predicted"/>
<dbReference type="WBParaSite" id="ACRNAN_scaffold20113.g9768.t1">
    <property type="protein sequence ID" value="ACRNAN_scaffold20113.g9768.t1"/>
    <property type="gene ID" value="ACRNAN_scaffold20113.g9768"/>
</dbReference>
<evidence type="ECO:0000256" key="1">
    <source>
        <dbReference type="SAM" id="Phobius"/>
    </source>
</evidence>